<dbReference type="OrthoDB" id="3343at2157"/>
<dbReference type="GO" id="GO:0003677">
    <property type="term" value="F:DNA binding"/>
    <property type="evidence" value="ECO:0007669"/>
    <property type="project" value="InterPro"/>
</dbReference>
<dbReference type="eggNOG" id="arCOG01242">
    <property type="taxonomic scope" value="Archaea"/>
</dbReference>
<dbReference type="InParanoid" id="Q2FUN8"/>
<dbReference type="HOGENOM" id="CLU_1682703_0_0_2"/>
<keyword evidence="4" id="KW-1185">Reference proteome</keyword>
<reference evidence="4" key="1">
    <citation type="journal article" date="2016" name="Stand. Genomic Sci.">
        <title>Complete genome sequence of Methanospirillum hungatei type strain JF1.</title>
        <authorList>
            <person name="Gunsalus R.P."/>
            <person name="Cook L.E."/>
            <person name="Crable B."/>
            <person name="Rohlin L."/>
            <person name="McDonald E."/>
            <person name="Mouttaki H."/>
            <person name="Sieber J.R."/>
            <person name="Poweleit N."/>
            <person name="Zhou H."/>
            <person name="Lapidus A.L."/>
            <person name="Daligault H.E."/>
            <person name="Land M."/>
            <person name="Gilna P."/>
            <person name="Ivanova N."/>
            <person name="Kyrpides N."/>
            <person name="Culley D.E."/>
            <person name="McInerney M.J."/>
        </authorList>
    </citation>
    <scope>NUCLEOTIDE SEQUENCE [LARGE SCALE GENOMIC DNA]</scope>
    <source>
        <strain evidence="4">ATCC 27890 / DSM 864 / NBRC 100397 / JF-1</strain>
    </source>
</reference>
<evidence type="ECO:0000259" key="2">
    <source>
        <dbReference type="PROSITE" id="PS51898"/>
    </source>
</evidence>
<dbReference type="GO" id="GO:0015074">
    <property type="term" value="P:DNA integration"/>
    <property type="evidence" value="ECO:0007669"/>
    <property type="project" value="InterPro"/>
</dbReference>
<accession>Q2FUN8</accession>
<dbReference type="GO" id="GO:0006310">
    <property type="term" value="P:DNA recombination"/>
    <property type="evidence" value="ECO:0007669"/>
    <property type="project" value="UniProtKB-KW"/>
</dbReference>
<dbReference type="GeneID" id="3924829"/>
<dbReference type="RefSeq" id="WP_011450122.1">
    <property type="nucleotide sequence ID" value="NC_007796.1"/>
</dbReference>
<name>Q2FUN8_METHJ</name>
<dbReference type="InterPro" id="IPR011010">
    <property type="entry name" value="DNA_brk_join_enz"/>
</dbReference>
<evidence type="ECO:0000313" key="4">
    <source>
        <dbReference type="Proteomes" id="UP000001941"/>
    </source>
</evidence>
<dbReference type="Proteomes" id="UP000001941">
    <property type="component" value="Chromosome"/>
</dbReference>
<sequence>MNGGPVKGRQFTQNTRVDLIMILKSFVLWMIVNKYLPNVPEKKNRAIKVPRIAPTKEASDLLSVTEIEALMKACTFNRNRAMIMMLYEGAFRAGEIGEMRWKDLKIDGTGLVVRVTFKTEKHRYVRLVMAREHLINGNQNIPARSLMMDLSSYLAR</sequence>
<evidence type="ECO:0000313" key="3">
    <source>
        <dbReference type="EMBL" id="ABD42877.1"/>
    </source>
</evidence>
<dbReference type="InterPro" id="IPR002104">
    <property type="entry name" value="Integrase_catalytic"/>
</dbReference>
<dbReference type="Pfam" id="PF00589">
    <property type="entry name" value="Phage_integrase"/>
    <property type="match status" value="1"/>
</dbReference>
<dbReference type="KEGG" id="mhu:Mhun_3195"/>
<dbReference type="EnsemblBacteria" id="ABD42877">
    <property type="protein sequence ID" value="ABD42877"/>
    <property type="gene ID" value="Mhun_3195"/>
</dbReference>
<keyword evidence="1" id="KW-0233">DNA recombination</keyword>
<dbReference type="InterPro" id="IPR013762">
    <property type="entry name" value="Integrase-like_cat_sf"/>
</dbReference>
<dbReference type="PROSITE" id="PS51898">
    <property type="entry name" value="TYR_RECOMBINASE"/>
    <property type="match status" value="1"/>
</dbReference>
<dbReference type="AlphaFoldDB" id="Q2FUN8"/>
<gene>
    <name evidence="3" type="ordered locus">Mhun_3195</name>
</gene>
<feature type="domain" description="Tyr recombinase" evidence="2">
    <location>
        <begin position="57"/>
        <end position="156"/>
    </location>
</feature>
<evidence type="ECO:0000256" key="1">
    <source>
        <dbReference type="ARBA" id="ARBA00023172"/>
    </source>
</evidence>
<organism evidence="3 4">
    <name type="scientific">Methanospirillum hungatei JF-1 (strain ATCC 27890 / DSM 864 / NBRC 100397 / JF-1)</name>
    <dbReference type="NCBI Taxonomy" id="323259"/>
    <lineage>
        <taxon>Archaea</taxon>
        <taxon>Methanobacteriati</taxon>
        <taxon>Methanobacteriota</taxon>
        <taxon>Stenosarchaea group</taxon>
        <taxon>Methanomicrobia</taxon>
        <taxon>Methanomicrobiales</taxon>
        <taxon>Methanospirillaceae</taxon>
        <taxon>Methanospirillum</taxon>
    </lineage>
</organism>
<dbReference type="SUPFAM" id="SSF56349">
    <property type="entry name" value="DNA breaking-rejoining enzymes"/>
    <property type="match status" value="1"/>
</dbReference>
<proteinExistence type="predicted"/>
<dbReference type="EMBL" id="CP000254">
    <property type="protein sequence ID" value="ABD42877.1"/>
    <property type="molecule type" value="Genomic_DNA"/>
</dbReference>
<dbReference type="Gene3D" id="1.10.443.10">
    <property type="entry name" value="Intergrase catalytic core"/>
    <property type="match status" value="1"/>
</dbReference>
<protein>
    <recommendedName>
        <fullName evidence="2">Tyr recombinase domain-containing protein</fullName>
    </recommendedName>
</protein>